<accession>A0A7Y7W9W8</accession>
<proteinExistence type="predicted"/>
<evidence type="ECO:0000313" key="2">
    <source>
        <dbReference type="EMBL" id="NWB45485.1"/>
    </source>
</evidence>
<evidence type="ECO:0000313" key="3">
    <source>
        <dbReference type="Proteomes" id="UP000582981"/>
    </source>
</evidence>
<gene>
    <name evidence="2" type="ORF">HX829_03185</name>
</gene>
<keyword evidence="1" id="KW-1133">Transmembrane helix</keyword>
<name>A0A7Y7W9W8_9PSED</name>
<dbReference type="InterPro" id="IPR049713">
    <property type="entry name" value="Pr6Pr-like"/>
</dbReference>
<feature type="transmembrane region" description="Helical" evidence="1">
    <location>
        <begin position="147"/>
        <end position="166"/>
    </location>
</feature>
<sequence length="213" mass="24007">MSNDRVLMQCWRGGALKGAALLGWVTLGIQLYQNCQAAGSLLGGLDVFFSYLTVLINILAALVLTCVASSGDSTLRRFFLQPSVQGGAAVGMILVALVYNLLLRVPLSFQEFQWVPDELMHDVMPVLFLLYWWFCVPRGRLSWRDALPWLIYLLVYCAYLLLRGYLIGAYPYDFIDVGELGYPQMFINAGRVVLAFVLLSVLLIAVDRWRGRR</sequence>
<evidence type="ECO:0000256" key="1">
    <source>
        <dbReference type="SAM" id="Phobius"/>
    </source>
</evidence>
<protein>
    <submittedName>
        <fullName evidence="2">Pr6Pr family membrane protein</fullName>
    </submittedName>
</protein>
<organism evidence="2 3">
    <name type="scientific">Pseudomonas gingeri</name>
    <dbReference type="NCBI Taxonomy" id="117681"/>
    <lineage>
        <taxon>Bacteria</taxon>
        <taxon>Pseudomonadati</taxon>
        <taxon>Pseudomonadota</taxon>
        <taxon>Gammaproteobacteria</taxon>
        <taxon>Pseudomonadales</taxon>
        <taxon>Pseudomonadaceae</taxon>
        <taxon>Pseudomonas</taxon>
    </lineage>
</organism>
<feature type="transmembrane region" description="Helical" evidence="1">
    <location>
        <begin position="79"/>
        <end position="99"/>
    </location>
</feature>
<feature type="transmembrane region" description="Helical" evidence="1">
    <location>
        <begin position="119"/>
        <end position="135"/>
    </location>
</feature>
<dbReference type="RefSeq" id="WP_177143287.1">
    <property type="nucleotide sequence ID" value="NZ_JACAPU010000003.1"/>
</dbReference>
<feature type="transmembrane region" description="Helical" evidence="1">
    <location>
        <begin position="47"/>
        <end position="67"/>
    </location>
</feature>
<reference evidence="2 3" key="1">
    <citation type="submission" date="2020-04" db="EMBL/GenBank/DDBJ databases">
        <title>Molecular characterization of pseudomonads from Agaricus bisporus reveal novel blotch 2 pathogens in Western Europe.</title>
        <authorList>
            <person name="Taparia T."/>
            <person name="Krijger M."/>
            <person name="Haynes E."/>
            <person name="Elpinstone J.G."/>
            <person name="Noble R."/>
            <person name="Van Der Wolf J."/>
        </authorList>
    </citation>
    <scope>NUCLEOTIDE SEQUENCE [LARGE SCALE GENOMIC DNA]</scope>
    <source>
        <strain evidence="2 3">F1001</strain>
    </source>
</reference>
<dbReference type="EMBL" id="JACAPU010000003">
    <property type="protein sequence ID" value="NWB45485.1"/>
    <property type="molecule type" value="Genomic_DNA"/>
</dbReference>
<dbReference type="AlphaFoldDB" id="A0A7Y7W9W8"/>
<dbReference type="Proteomes" id="UP000582981">
    <property type="component" value="Unassembled WGS sequence"/>
</dbReference>
<feature type="transmembrane region" description="Helical" evidence="1">
    <location>
        <begin position="186"/>
        <end position="206"/>
    </location>
</feature>
<keyword evidence="1" id="KW-0812">Transmembrane</keyword>
<keyword evidence="1" id="KW-0472">Membrane</keyword>
<dbReference type="NCBIfam" id="NF038065">
    <property type="entry name" value="Pr6Pr"/>
    <property type="match status" value="1"/>
</dbReference>
<comment type="caution">
    <text evidence="2">The sequence shown here is derived from an EMBL/GenBank/DDBJ whole genome shotgun (WGS) entry which is preliminary data.</text>
</comment>